<name>A0AAD9WH53_9HELO</name>
<dbReference type="GO" id="GO:0070898">
    <property type="term" value="P:RNA polymerase III preinitiation complex assembly"/>
    <property type="evidence" value="ECO:0007669"/>
    <property type="project" value="TreeGrafter"/>
</dbReference>
<feature type="compositionally biased region" description="Basic residues" evidence="2">
    <location>
        <begin position="352"/>
        <end position="363"/>
    </location>
</feature>
<feature type="compositionally biased region" description="Basic residues" evidence="2">
    <location>
        <begin position="390"/>
        <end position="407"/>
    </location>
</feature>
<dbReference type="InterPro" id="IPR001005">
    <property type="entry name" value="SANT/Myb"/>
</dbReference>
<proteinExistence type="predicted"/>
<dbReference type="SUPFAM" id="SSF46689">
    <property type="entry name" value="Homeodomain-like"/>
    <property type="match status" value="1"/>
</dbReference>
<protein>
    <recommendedName>
        <fullName evidence="3">Myb-like domain-containing protein</fullName>
    </recommendedName>
</protein>
<dbReference type="InterPro" id="IPR009057">
    <property type="entry name" value="Homeodomain-like_sf"/>
</dbReference>
<dbReference type="InterPro" id="IPR039467">
    <property type="entry name" value="TFIIIB_B''_Myb"/>
</dbReference>
<feature type="region of interest" description="Disordered" evidence="2">
    <location>
        <begin position="217"/>
        <end position="311"/>
    </location>
</feature>
<sequence length="753" mass="82436">MLKGRSKKFAPKKVTRNPSGAVSARSNVSQAPETSPSSQHDAPSASQTDLAPEQIYASDAPVTSTSLKQHPNHLQEVIATVAQNEDTPIRAQLKRKEREADVALPPAKRVPIPIDERAISAVQKDSIIEAPSQERDFAIEPKLESASILLLSTKTTAHQRIISAKQDIAESLHYPATQLSLEPWTQHGPNAQTEAPIALTPDLQQEYITDSLVARISPSQTSNAHTPALPSEPQHPIAEAPVTENPETIGVEPTRSDPTTFERSPEPPVQRYPSPDNIARLVEETHGPPNIGRAGVRATGTGSVGANAPALRPGEVNEVSEIVHMGALNPDGTSGDVAADEPASAVESGTAKPKRKYTKRKKVQPQEDGDDTRTTVDIHLNRPRRVAGVKNARKYKKKGTPAAKGRKQRAETPEGASDEEIDQSTLTMTDLCKDLRIGKKFSMHDVIKQRIIDKRLENTKLKMKRNNPELTDQIDALARPAEAQAEVAAPVPSVAADEVAEDREPPVVLGSGPQMRIVNGNLVVDESSLQIDRQARARLVQADMEEVTENDFTTVITSGTYMKRERALLWDQAATSRFYEGLAQFGTDFEMIAKLFPHRSRRQIKLKFNKEERVNADKINRTMVGPKKKHIDLKNFEKLSDMQLEELADIEARNKKYDQEQLEAEKKLEEAEAEITRQKKAAIRGTVGAGDGAGPEASNQAQRLLATMSDDEDASSTGRDSAKKREPKKGAKKNKHAAYAGGEEAIVLGTIER</sequence>
<gene>
    <name evidence="4" type="ORF">QTJ16_000943</name>
</gene>
<evidence type="ECO:0000256" key="2">
    <source>
        <dbReference type="SAM" id="MobiDB-lite"/>
    </source>
</evidence>
<feature type="domain" description="Myb-like" evidence="3">
    <location>
        <begin position="566"/>
        <end position="614"/>
    </location>
</feature>
<feature type="compositionally biased region" description="Basic residues" evidence="2">
    <location>
        <begin position="1"/>
        <end position="15"/>
    </location>
</feature>
<feature type="region of interest" description="Disordered" evidence="2">
    <location>
        <begin position="686"/>
        <end position="753"/>
    </location>
</feature>
<evidence type="ECO:0000313" key="4">
    <source>
        <dbReference type="EMBL" id="KAK2630123.1"/>
    </source>
</evidence>
<dbReference type="Pfam" id="PF15963">
    <property type="entry name" value="Myb_DNA-bind_7"/>
    <property type="match status" value="1"/>
</dbReference>
<dbReference type="GO" id="GO:0000126">
    <property type="term" value="C:transcription factor TFIIIB complex"/>
    <property type="evidence" value="ECO:0007669"/>
    <property type="project" value="TreeGrafter"/>
</dbReference>
<dbReference type="Gene3D" id="1.10.10.60">
    <property type="entry name" value="Homeodomain-like"/>
    <property type="match status" value="1"/>
</dbReference>
<dbReference type="CDD" id="cd00167">
    <property type="entry name" value="SANT"/>
    <property type="match status" value="1"/>
</dbReference>
<dbReference type="PANTHER" id="PTHR22929:SF0">
    <property type="entry name" value="TRANSCRIPTION FACTOR TFIIIB COMPONENT B'' HOMOLOG"/>
    <property type="match status" value="1"/>
</dbReference>
<feature type="region of interest" description="Disordered" evidence="2">
    <location>
        <begin position="1"/>
        <end position="71"/>
    </location>
</feature>
<keyword evidence="1" id="KW-0175">Coiled coil</keyword>
<comment type="caution">
    <text evidence="4">The sequence shown here is derived from an EMBL/GenBank/DDBJ whole genome shotgun (WGS) entry which is preliminary data.</text>
</comment>
<feature type="compositionally biased region" description="Polar residues" evidence="2">
    <location>
        <begin position="16"/>
        <end position="49"/>
    </location>
</feature>
<dbReference type="PANTHER" id="PTHR22929">
    <property type="entry name" value="RNA POLYMERASE III TRANSCRIPTION INITIATION FACTOR B"/>
    <property type="match status" value="1"/>
</dbReference>
<organism evidence="4 5">
    <name type="scientific">Diplocarpon rosae</name>
    <dbReference type="NCBI Taxonomy" id="946125"/>
    <lineage>
        <taxon>Eukaryota</taxon>
        <taxon>Fungi</taxon>
        <taxon>Dikarya</taxon>
        <taxon>Ascomycota</taxon>
        <taxon>Pezizomycotina</taxon>
        <taxon>Leotiomycetes</taxon>
        <taxon>Helotiales</taxon>
        <taxon>Drepanopezizaceae</taxon>
        <taxon>Diplocarpon</taxon>
    </lineage>
</organism>
<evidence type="ECO:0000313" key="5">
    <source>
        <dbReference type="Proteomes" id="UP001285354"/>
    </source>
</evidence>
<accession>A0AAD9WH53</accession>
<dbReference type="SMART" id="SM00717">
    <property type="entry name" value="SANT"/>
    <property type="match status" value="1"/>
</dbReference>
<feature type="compositionally biased region" description="Basic residues" evidence="2">
    <location>
        <begin position="725"/>
        <end position="736"/>
    </location>
</feature>
<evidence type="ECO:0000256" key="1">
    <source>
        <dbReference type="SAM" id="Coils"/>
    </source>
</evidence>
<reference evidence="4" key="1">
    <citation type="submission" date="2023-06" db="EMBL/GenBank/DDBJ databases">
        <title>Draft genome of Marssonina rosae.</title>
        <authorList>
            <person name="Cheng Q."/>
        </authorList>
    </citation>
    <scope>NUCLEOTIDE SEQUENCE</scope>
    <source>
        <strain evidence="4">R4</strain>
    </source>
</reference>
<keyword evidence="5" id="KW-1185">Reference proteome</keyword>
<dbReference type="EMBL" id="JAUBYV010000001">
    <property type="protein sequence ID" value="KAK2630123.1"/>
    <property type="molecule type" value="Genomic_DNA"/>
</dbReference>
<feature type="region of interest" description="Disordered" evidence="2">
    <location>
        <begin position="330"/>
        <end position="376"/>
    </location>
</feature>
<feature type="coiled-coil region" evidence="1">
    <location>
        <begin position="633"/>
        <end position="681"/>
    </location>
</feature>
<dbReference type="GO" id="GO:0001156">
    <property type="term" value="F:TFIIIC-class transcription factor complex binding"/>
    <property type="evidence" value="ECO:0007669"/>
    <property type="project" value="TreeGrafter"/>
</dbReference>
<evidence type="ECO:0000259" key="3">
    <source>
        <dbReference type="SMART" id="SM00717"/>
    </source>
</evidence>
<dbReference type="Proteomes" id="UP001285354">
    <property type="component" value="Unassembled WGS sequence"/>
</dbReference>
<dbReference type="AlphaFoldDB" id="A0AAD9WH53"/>
<feature type="region of interest" description="Disordered" evidence="2">
    <location>
        <begin position="390"/>
        <end position="420"/>
    </location>
</feature>